<proteinExistence type="predicted"/>
<protein>
    <submittedName>
        <fullName evidence="2">Uncharacterized protein</fullName>
    </submittedName>
</protein>
<gene>
    <name evidence="2" type="ORF">HZI73_12595</name>
</gene>
<organism evidence="2 3">
    <name type="scientific">Vallitalea pronyensis</name>
    <dbReference type="NCBI Taxonomy" id="1348613"/>
    <lineage>
        <taxon>Bacteria</taxon>
        <taxon>Bacillati</taxon>
        <taxon>Bacillota</taxon>
        <taxon>Clostridia</taxon>
        <taxon>Lachnospirales</taxon>
        <taxon>Vallitaleaceae</taxon>
        <taxon>Vallitalea</taxon>
    </lineage>
</organism>
<evidence type="ECO:0000313" key="3">
    <source>
        <dbReference type="Proteomes" id="UP000683246"/>
    </source>
</evidence>
<keyword evidence="1" id="KW-0732">Signal</keyword>
<evidence type="ECO:0000313" key="2">
    <source>
        <dbReference type="EMBL" id="QUI23075.1"/>
    </source>
</evidence>
<dbReference type="RefSeq" id="WP_212698576.1">
    <property type="nucleotide sequence ID" value="NZ_CP058649.1"/>
</dbReference>
<feature type="signal peptide" evidence="1">
    <location>
        <begin position="1"/>
        <end position="24"/>
    </location>
</feature>
<keyword evidence="3" id="KW-1185">Reference proteome</keyword>
<accession>A0A8J8MK09</accession>
<reference evidence="2" key="1">
    <citation type="submission" date="2020-07" db="EMBL/GenBank/DDBJ databases">
        <title>Vallitalea pronyensis genome.</title>
        <authorList>
            <person name="Postec A."/>
        </authorList>
    </citation>
    <scope>NUCLEOTIDE SEQUENCE</scope>
    <source>
        <strain evidence="2">FatNI3</strain>
    </source>
</reference>
<sequence length="115" mass="12324">MKKKCMILLLTLIFTLGLPLSISASSTYSVDVSGYADVTCTITSSPADTTGSYYIKCYSPGGLFTTKTVSKDPSGVTTVSVPVRPCRSQVNWYVVYSNGQEIGSDGTWVPYANVD</sequence>
<evidence type="ECO:0000256" key="1">
    <source>
        <dbReference type="SAM" id="SignalP"/>
    </source>
</evidence>
<name>A0A8J8MK09_9FIRM</name>
<dbReference type="KEGG" id="vpy:HZI73_12595"/>
<feature type="chain" id="PRO_5039172749" evidence="1">
    <location>
        <begin position="25"/>
        <end position="115"/>
    </location>
</feature>
<dbReference type="Proteomes" id="UP000683246">
    <property type="component" value="Chromosome"/>
</dbReference>
<dbReference type="EMBL" id="CP058649">
    <property type="protein sequence ID" value="QUI23075.1"/>
    <property type="molecule type" value="Genomic_DNA"/>
</dbReference>
<dbReference type="AlphaFoldDB" id="A0A8J8MK09"/>